<dbReference type="InterPro" id="IPR007172">
    <property type="entry name" value="DUF374"/>
</dbReference>
<keyword evidence="1" id="KW-0812">Transmembrane</keyword>
<dbReference type="AlphaFoldDB" id="Q1IHY6"/>
<protein>
    <recommendedName>
        <fullName evidence="2">DUF374 domain-containing protein</fullName>
    </recommendedName>
</protein>
<dbReference type="CDD" id="cd07983">
    <property type="entry name" value="LPLAT_DUF374-like"/>
    <property type="match status" value="1"/>
</dbReference>
<feature type="domain" description="DUF374" evidence="2">
    <location>
        <begin position="74"/>
        <end position="141"/>
    </location>
</feature>
<dbReference type="HOGENOM" id="CLU_086327_1_0_0"/>
<feature type="transmembrane region" description="Helical" evidence="1">
    <location>
        <begin position="148"/>
        <end position="166"/>
    </location>
</feature>
<feature type="transmembrane region" description="Helical" evidence="1">
    <location>
        <begin position="20"/>
        <end position="38"/>
    </location>
</feature>
<dbReference type="Proteomes" id="UP000002432">
    <property type="component" value="Chromosome"/>
</dbReference>
<dbReference type="EMBL" id="CP000360">
    <property type="protein sequence ID" value="ABF43514.1"/>
    <property type="molecule type" value="Genomic_DNA"/>
</dbReference>
<organism evidence="3 4">
    <name type="scientific">Koribacter versatilis (strain Ellin345)</name>
    <dbReference type="NCBI Taxonomy" id="204669"/>
    <lineage>
        <taxon>Bacteria</taxon>
        <taxon>Pseudomonadati</taxon>
        <taxon>Acidobacteriota</taxon>
        <taxon>Terriglobia</taxon>
        <taxon>Terriglobales</taxon>
        <taxon>Candidatus Korobacteraceae</taxon>
        <taxon>Candidatus Korobacter</taxon>
    </lineage>
</organism>
<keyword evidence="1" id="KW-0472">Membrane</keyword>
<name>Q1IHY6_KORVE</name>
<accession>Q1IHY6</accession>
<dbReference type="eggNOG" id="COG2121">
    <property type="taxonomic scope" value="Bacteria"/>
</dbReference>
<evidence type="ECO:0000313" key="3">
    <source>
        <dbReference type="EMBL" id="ABF43514.1"/>
    </source>
</evidence>
<gene>
    <name evidence="3" type="ordered locus">Acid345_4514</name>
</gene>
<sequence length="246" mass="27646">MPDPKRDEQPKYSLVQRIKFSLAATIIAGFVRLVGITLRHTMSFDPNSIQPDLSDLKGRIFPFWHRCVFPAIWVFRGRDLAVMTSRSADGEYIARVIEKFGFPAVRGSSSRGGAQALRQLRAMIENKRNAVFTIDGPRGPRYVAKRGPILLASMTGAPIVCFYVAVKSAWVFNSWDRFVLPKPFSRIHTHVAEQLTVPVELDDNGIEKYRLVMQDRLEHATRLAEEKLGVPPVPAGEAKRGTVSEE</sequence>
<dbReference type="STRING" id="204669.Acid345_4514"/>
<dbReference type="RefSeq" id="WP_011525311.1">
    <property type="nucleotide sequence ID" value="NC_008009.1"/>
</dbReference>
<dbReference type="KEGG" id="aba:Acid345_4514"/>
<keyword evidence="4" id="KW-1185">Reference proteome</keyword>
<proteinExistence type="predicted"/>
<dbReference type="Pfam" id="PF04028">
    <property type="entry name" value="DUF374"/>
    <property type="match status" value="1"/>
</dbReference>
<evidence type="ECO:0000259" key="2">
    <source>
        <dbReference type="Pfam" id="PF04028"/>
    </source>
</evidence>
<keyword evidence="1" id="KW-1133">Transmembrane helix</keyword>
<reference evidence="3 4" key="1">
    <citation type="journal article" date="2009" name="Appl. Environ. Microbiol.">
        <title>Three genomes from the phylum Acidobacteria provide insight into the lifestyles of these microorganisms in soils.</title>
        <authorList>
            <person name="Ward N.L."/>
            <person name="Challacombe J.F."/>
            <person name="Janssen P.H."/>
            <person name="Henrissat B."/>
            <person name="Coutinho P.M."/>
            <person name="Wu M."/>
            <person name="Xie G."/>
            <person name="Haft D.H."/>
            <person name="Sait M."/>
            <person name="Badger J."/>
            <person name="Barabote R.D."/>
            <person name="Bradley B."/>
            <person name="Brettin T.S."/>
            <person name="Brinkac L.M."/>
            <person name="Bruce D."/>
            <person name="Creasy T."/>
            <person name="Daugherty S.C."/>
            <person name="Davidsen T.M."/>
            <person name="DeBoy R.T."/>
            <person name="Detter J.C."/>
            <person name="Dodson R.J."/>
            <person name="Durkin A.S."/>
            <person name="Ganapathy A."/>
            <person name="Gwinn-Giglio M."/>
            <person name="Han C.S."/>
            <person name="Khouri H."/>
            <person name="Kiss H."/>
            <person name="Kothari S.P."/>
            <person name="Madupu R."/>
            <person name="Nelson K.E."/>
            <person name="Nelson W.C."/>
            <person name="Paulsen I."/>
            <person name="Penn K."/>
            <person name="Ren Q."/>
            <person name="Rosovitz M.J."/>
            <person name="Selengut J.D."/>
            <person name="Shrivastava S."/>
            <person name="Sullivan S.A."/>
            <person name="Tapia R."/>
            <person name="Thompson L.S."/>
            <person name="Watkins K.L."/>
            <person name="Yang Q."/>
            <person name="Yu C."/>
            <person name="Zafar N."/>
            <person name="Zhou L."/>
            <person name="Kuske C.R."/>
        </authorList>
    </citation>
    <scope>NUCLEOTIDE SEQUENCE [LARGE SCALE GENOMIC DNA]</scope>
    <source>
        <strain evidence="3 4">Ellin345</strain>
    </source>
</reference>
<evidence type="ECO:0000256" key="1">
    <source>
        <dbReference type="SAM" id="Phobius"/>
    </source>
</evidence>
<dbReference type="EnsemblBacteria" id="ABF43514">
    <property type="protein sequence ID" value="ABF43514"/>
    <property type="gene ID" value="Acid345_4514"/>
</dbReference>
<evidence type="ECO:0000313" key="4">
    <source>
        <dbReference type="Proteomes" id="UP000002432"/>
    </source>
</evidence>